<evidence type="ECO:0000313" key="2">
    <source>
        <dbReference type="EMBL" id="KAG5207754.1"/>
    </source>
</evidence>
<evidence type="ECO:0000256" key="1">
    <source>
        <dbReference type="SAM" id="MobiDB-lite"/>
    </source>
</evidence>
<comment type="caution">
    <text evidence="2">The sequence shown here is derived from an EMBL/GenBank/DDBJ whole genome shotgun (WGS) entry which is preliminary data.</text>
</comment>
<proteinExistence type="predicted"/>
<dbReference type="AlphaFoldDB" id="A0A836D0V5"/>
<organism evidence="2 3">
    <name type="scientific">Ovis aries</name>
    <name type="common">Sheep</name>
    <dbReference type="NCBI Taxonomy" id="9940"/>
    <lineage>
        <taxon>Eukaryota</taxon>
        <taxon>Metazoa</taxon>
        <taxon>Chordata</taxon>
        <taxon>Craniata</taxon>
        <taxon>Vertebrata</taxon>
        <taxon>Euteleostomi</taxon>
        <taxon>Mammalia</taxon>
        <taxon>Eutheria</taxon>
        <taxon>Laurasiatheria</taxon>
        <taxon>Artiodactyla</taxon>
        <taxon>Ruminantia</taxon>
        <taxon>Pecora</taxon>
        <taxon>Bovidae</taxon>
        <taxon>Caprinae</taxon>
        <taxon>Ovis</taxon>
    </lineage>
</organism>
<sequence>MSVEGSAPENILSGKPTPPRPVRSLHQRAFGAAASPYPARHLIPNQPRPHLCPRSPPSARRAPVTSLPTRPPIPHLRGKARFLSRTHQQRRQPARTMSLSASHLRHRGSRTERLPRAAARDGNVPFRPPHRPPFPAPVHTSNQQRRRVRRAEVSGRVAEDRLQRALRRATRNTDVPPPLPPPPLIVLPLPKGLGNPPARLQPIKHLLRELDPTFSRPSAEHAQNAAALTYSRSRKAGEPEPA</sequence>
<gene>
    <name evidence="2" type="ORF">JEQ12_017518</name>
</gene>
<name>A0A836D0V5_SHEEP</name>
<feature type="region of interest" description="Disordered" evidence="1">
    <location>
        <begin position="1"/>
        <end position="156"/>
    </location>
</feature>
<dbReference type="EMBL" id="JAEMGP010000006">
    <property type="protein sequence ID" value="KAG5207754.1"/>
    <property type="molecule type" value="Genomic_DNA"/>
</dbReference>
<feature type="compositionally biased region" description="Basic and acidic residues" evidence="1">
    <location>
        <begin position="109"/>
        <end position="119"/>
    </location>
</feature>
<accession>A0A836D0V5</accession>
<reference evidence="2 3" key="1">
    <citation type="submission" date="2020-12" db="EMBL/GenBank/DDBJ databases">
        <title>De novo assembly of Tibetan sheep genome.</title>
        <authorList>
            <person name="Li X."/>
        </authorList>
    </citation>
    <scope>NUCLEOTIDE SEQUENCE [LARGE SCALE GENOMIC DNA]</scope>
    <source>
        <tissue evidence="2">Heart</tissue>
    </source>
</reference>
<dbReference type="Proteomes" id="UP000664991">
    <property type="component" value="Unassembled WGS sequence"/>
</dbReference>
<protein>
    <submittedName>
        <fullName evidence="2">Uncharacterized protein</fullName>
    </submittedName>
</protein>
<feature type="compositionally biased region" description="Basic residues" evidence="1">
    <location>
        <begin position="76"/>
        <end position="93"/>
    </location>
</feature>
<evidence type="ECO:0000313" key="3">
    <source>
        <dbReference type="Proteomes" id="UP000664991"/>
    </source>
</evidence>
<feature type="region of interest" description="Disordered" evidence="1">
    <location>
        <begin position="211"/>
        <end position="242"/>
    </location>
</feature>